<keyword evidence="2" id="KW-1185">Reference proteome</keyword>
<dbReference type="OrthoDB" id="2893663at2"/>
<accession>A0A2N3LF37</accession>
<comment type="caution">
    <text evidence="1">The sequence shown here is derived from an EMBL/GenBank/DDBJ whole genome shotgun (WGS) entry which is preliminary data.</text>
</comment>
<evidence type="ECO:0000313" key="2">
    <source>
        <dbReference type="Proteomes" id="UP000233440"/>
    </source>
</evidence>
<gene>
    <name evidence="1" type="ORF">CWO92_19750</name>
</gene>
<dbReference type="Proteomes" id="UP000233440">
    <property type="component" value="Unassembled WGS sequence"/>
</dbReference>
<sequence>MNKYEGKDNYGKPKMEYVGTINNMSDEELFNETKSKIWLSAYANNNPRSDYHWHVDVCYDAWKERNDGEGYKKAYDEVVKGL</sequence>
<name>A0A2N3LF37_9BACI</name>
<dbReference type="EMBL" id="PIQO01000020">
    <property type="protein sequence ID" value="PKR83240.1"/>
    <property type="molecule type" value="Genomic_DNA"/>
</dbReference>
<organism evidence="1 2">
    <name type="scientific">Heyndrickxia camelliae</name>
    <dbReference type="NCBI Taxonomy" id="1707093"/>
    <lineage>
        <taxon>Bacteria</taxon>
        <taxon>Bacillati</taxon>
        <taxon>Bacillota</taxon>
        <taxon>Bacilli</taxon>
        <taxon>Bacillales</taxon>
        <taxon>Bacillaceae</taxon>
        <taxon>Heyndrickxia</taxon>
    </lineage>
</organism>
<reference evidence="1 2" key="1">
    <citation type="submission" date="2017-11" db="EMBL/GenBank/DDBJ databases">
        <title>Bacillus camelliae sp. nov., isolated from pu'er tea.</title>
        <authorList>
            <person name="Niu L."/>
        </authorList>
    </citation>
    <scope>NUCLEOTIDE SEQUENCE [LARGE SCALE GENOMIC DNA]</scope>
    <source>
        <strain evidence="1 2">7578-1</strain>
    </source>
</reference>
<proteinExistence type="predicted"/>
<protein>
    <submittedName>
        <fullName evidence="1">Uncharacterized protein</fullName>
    </submittedName>
</protein>
<dbReference type="AlphaFoldDB" id="A0A2N3LF37"/>
<dbReference type="RefSeq" id="WP_101355935.1">
    <property type="nucleotide sequence ID" value="NZ_PIQO01000020.1"/>
</dbReference>
<evidence type="ECO:0000313" key="1">
    <source>
        <dbReference type="EMBL" id="PKR83240.1"/>
    </source>
</evidence>